<gene>
    <name evidence="2" type="ORF">HannXRQ_Chr08g0213111</name>
</gene>
<accession>A0A251U2Z9</accession>
<dbReference type="InParanoid" id="A0A251U2Z9"/>
<sequence>MFFSHLKHKSINDCSGLSSNFYLILTVFFSRMHGIIGSSSNVPSQTLTSKSKSDPHSQSTL</sequence>
<feature type="region of interest" description="Disordered" evidence="1">
    <location>
        <begin position="39"/>
        <end position="61"/>
    </location>
</feature>
<evidence type="ECO:0000256" key="1">
    <source>
        <dbReference type="SAM" id="MobiDB-lite"/>
    </source>
</evidence>
<dbReference type="EMBL" id="CM007897">
    <property type="protein sequence ID" value="OTG17524.1"/>
    <property type="molecule type" value="Genomic_DNA"/>
</dbReference>
<organism evidence="2 3">
    <name type="scientific">Helianthus annuus</name>
    <name type="common">Common sunflower</name>
    <dbReference type="NCBI Taxonomy" id="4232"/>
    <lineage>
        <taxon>Eukaryota</taxon>
        <taxon>Viridiplantae</taxon>
        <taxon>Streptophyta</taxon>
        <taxon>Embryophyta</taxon>
        <taxon>Tracheophyta</taxon>
        <taxon>Spermatophyta</taxon>
        <taxon>Magnoliopsida</taxon>
        <taxon>eudicotyledons</taxon>
        <taxon>Gunneridae</taxon>
        <taxon>Pentapetalae</taxon>
        <taxon>asterids</taxon>
        <taxon>campanulids</taxon>
        <taxon>Asterales</taxon>
        <taxon>Asteraceae</taxon>
        <taxon>Asteroideae</taxon>
        <taxon>Heliantheae alliance</taxon>
        <taxon>Heliantheae</taxon>
        <taxon>Helianthus</taxon>
    </lineage>
</organism>
<protein>
    <submittedName>
        <fullName evidence="2">Uncharacterized protein</fullName>
    </submittedName>
</protein>
<reference evidence="3" key="1">
    <citation type="journal article" date="2017" name="Nature">
        <title>The sunflower genome provides insights into oil metabolism, flowering and Asterid evolution.</title>
        <authorList>
            <person name="Badouin H."/>
            <person name="Gouzy J."/>
            <person name="Grassa C.J."/>
            <person name="Murat F."/>
            <person name="Staton S.E."/>
            <person name="Cottret L."/>
            <person name="Lelandais-Briere C."/>
            <person name="Owens G.L."/>
            <person name="Carrere S."/>
            <person name="Mayjonade B."/>
            <person name="Legrand L."/>
            <person name="Gill N."/>
            <person name="Kane N.C."/>
            <person name="Bowers J.E."/>
            <person name="Hubner S."/>
            <person name="Bellec A."/>
            <person name="Berard A."/>
            <person name="Berges H."/>
            <person name="Blanchet N."/>
            <person name="Boniface M.C."/>
            <person name="Brunel D."/>
            <person name="Catrice O."/>
            <person name="Chaidir N."/>
            <person name="Claudel C."/>
            <person name="Donnadieu C."/>
            <person name="Faraut T."/>
            <person name="Fievet G."/>
            <person name="Helmstetter N."/>
            <person name="King M."/>
            <person name="Knapp S.J."/>
            <person name="Lai Z."/>
            <person name="Le Paslier M.C."/>
            <person name="Lippi Y."/>
            <person name="Lorenzon L."/>
            <person name="Mandel J.R."/>
            <person name="Marage G."/>
            <person name="Marchand G."/>
            <person name="Marquand E."/>
            <person name="Bret-Mestries E."/>
            <person name="Morien E."/>
            <person name="Nambeesan S."/>
            <person name="Nguyen T."/>
            <person name="Pegot-Espagnet P."/>
            <person name="Pouilly N."/>
            <person name="Raftis F."/>
            <person name="Sallet E."/>
            <person name="Schiex T."/>
            <person name="Thomas J."/>
            <person name="Vandecasteele C."/>
            <person name="Vares D."/>
            <person name="Vear F."/>
            <person name="Vautrin S."/>
            <person name="Crespi M."/>
            <person name="Mangin B."/>
            <person name="Burke J.M."/>
            <person name="Salse J."/>
            <person name="Munos S."/>
            <person name="Vincourt P."/>
            <person name="Rieseberg L.H."/>
            <person name="Langlade N.B."/>
        </authorList>
    </citation>
    <scope>NUCLEOTIDE SEQUENCE [LARGE SCALE GENOMIC DNA]</scope>
    <source>
        <strain evidence="3">cv. SF193</strain>
    </source>
</reference>
<name>A0A251U2Z9_HELAN</name>
<dbReference type="Proteomes" id="UP000215914">
    <property type="component" value="Chromosome 8"/>
</dbReference>
<keyword evidence="3" id="KW-1185">Reference proteome</keyword>
<evidence type="ECO:0000313" key="2">
    <source>
        <dbReference type="EMBL" id="OTG17524.1"/>
    </source>
</evidence>
<dbReference type="AlphaFoldDB" id="A0A251U2Z9"/>
<proteinExistence type="predicted"/>
<evidence type="ECO:0000313" key="3">
    <source>
        <dbReference type="Proteomes" id="UP000215914"/>
    </source>
</evidence>